<feature type="disulfide bond" evidence="2">
    <location>
        <begin position="74"/>
        <end position="98"/>
    </location>
</feature>
<keyword evidence="2" id="KW-1015">Disulfide bond</keyword>
<evidence type="ECO:0000256" key="3">
    <source>
        <dbReference type="SAM" id="SignalP"/>
    </source>
</evidence>
<dbReference type="Gene3D" id="3.40.50.1110">
    <property type="entry name" value="SGNH hydrolase"/>
    <property type="match status" value="1"/>
</dbReference>
<keyword evidence="3" id="KW-0732">Signal</keyword>
<dbReference type="CDD" id="cd01823">
    <property type="entry name" value="SEST_like"/>
    <property type="match status" value="1"/>
</dbReference>
<accession>A0A3M2L5F6</accession>
<name>A0A3M2L5F6_9NOCA</name>
<dbReference type="InterPro" id="IPR036514">
    <property type="entry name" value="SGNH_hydro_sf"/>
</dbReference>
<evidence type="ECO:0000313" key="6">
    <source>
        <dbReference type="Proteomes" id="UP000279275"/>
    </source>
</evidence>
<evidence type="ECO:0000256" key="2">
    <source>
        <dbReference type="PIRSR" id="PIRSR637460-2"/>
    </source>
</evidence>
<dbReference type="GO" id="GO:0004806">
    <property type="term" value="F:triacylglycerol lipase activity"/>
    <property type="evidence" value="ECO:0007669"/>
    <property type="project" value="TreeGrafter"/>
</dbReference>
<evidence type="ECO:0000313" key="5">
    <source>
        <dbReference type="EMBL" id="RMI32831.1"/>
    </source>
</evidence>
<proteinExistence type="predicted"/>
<dbReference type="Pfam" id="PF13472">
    <property type="entry name" value="Lipase_GDSL_2"/>
    <property type="match status" value="1"/>
</dbReference>
<comment type="caution">
    <text evidence="5">The sequence shown here is derived from an EMBL/GenBank/DDBJ whole genome shotgun (WGS) entry which is preliminary data.</text>
</comment>
<protein>
    <submittedName>
        <fullName evidence="5">SGNH/GDSL hydrolase family protein</fullName>
    </submittedName>
</protein>
<dbReference type="SUPFAM" id="SSF52266">
    <property type="entry name" value="SGNH hydrolase"/>
    <property type="match status" value="1"/>
</dbReference>
<dbReference type="Proteomes" id="UP000279275">
    <property type="component" value="Unassembled WGS sequence"/>
</dbReference>
<dbReference type="AlphaFoldDB" id="A0A3M2L5F6"/>
<feature type="signal peptide" evidence="3">
    <location>
        <begin position="1"/>
        <end position="38"/>
    </location>
</feature>
<organism evidence="5 6">
    <name type="scientific">Nocardia stercoris</name>
    <dbReference type="NCBI Taxonomy" id="2483361"/>
    <lineage>
        <taxon>Bacteria</taxon>
        <taxon>Bacillati</taxon>
        <taxon>Actinomycetota</taxon>
        <taxon>Actinomycetes</taxon>
        <taxon>Mycobacteriales</taxon>
        <taxon>Nocardiaceae</taxon>
        <taxon>Nocardia</taxon>
    </lineage>
</organism>
<dbReference type="EMBL" id="RFFH01000004">
    <property type="protein sequence ID" value="RMI32831.1"/>
    <property type="molecule type" value="Genomic_DNA"/>
</dbReference>
<feature type="active site" description="Nucleophile" evidence="1">
    <location>
        <position position="56"/>
    </location>
</feature>
<feature type="domain" description="SGNH hydrolase-type esterase" evidence="4">
    <location>
        <begin position="52"/>
        <end position="286"/>
    </location>
</feature>
<dbReference type="PANTHER" id="PTHR37981">
    <property type="entry name" value="LIPASE 2"/>
    <property type="match status" value="1"/>
</dbReference>
<sequence length="304" mass="30872">MGSPMRYSPLPSRLVRRPWGRAVLAIACAVTASALALAANPATAGTGTGYVALGDSYTAGFGVQPPAAGAPGDCSQSAVNYPHLVAQAKGLTLTDVSCSGATVQNMTTAQYLDQPPQFNALSSGTSVVTLGIGGNDHNVFVDAITACYSADAAAAPIDLGSPCKDMYGSTFSDAITSDAPNIAAAIKQIHKLSPKAKVFVIGYLDVVPQSGHCYPQVPLTTGDTAYVNGIEKDLNSMLQAQAQANGATFVDAFGPSIGHDACQASGVRWVDPGTGTTSPIHPNAAGETEYSTLVQSAFTAAGIS</sequence>
<feature type="disulfide bond" evidence="2">
    <location>
        <begin position="213"/>
        <end position="262"/>
    </location>
</feature>
<feature type="active site" evidence="1">
    <location>
        <position position="281"/>
    </location>
</feature>
<feature type="chain" id="PRO_5038840832" evidence="3">
    <location>
        <begin position="39"/>
        <end position="304"/>
    </location>
</feature>
<reference evidence="5 6" key="1">
    <citation type="submission" date="2018-10" db="EMBL/GenBank/DDBJ databases">
        <title>Isolation from cow dung.</title>
        <authorList>
            <person name="Ling L."/>
        </authorList>
    </citation>
    <scope>NUCLEOTIDE SEQUENCE [LARGE SCALE GENOMIC DNA]</scope>
    <source>
        <strain evidence="5 6">NEAU-LL90</strain>
    </source>
</reference>
<dbReference type="InterPro" id="IPR037460">
    <property type="entry name" value="SEST-like"/>
</dbReference>
<keyword evidence="6" id="KW-1185">Reference proteome</keyword>
<dbReference type="PANTHER" id="PTHR37981:SF1">
    <property type="entry name" value="SGNH HYDROLASE-TYPE ESTERASE DOMAIN-CONTAINING PROTEIN"/>
    <property type="match status" value="1"/>
</dbReference>
<keyword evidence="5" id="KW-0378">Hydrolase</keyword>
<evidence type="ECO:0000259" key="4">
    <source>
        <dbReference type="Pfam" id="PF13472"/>
    </source>
</evidence>
<dbReference type="GO" id="GO:0019433">
    <property type="term" value="P:triglyceride catabolic process"/>
    <property type="evidence" value="ECO:0007669"/>
    <property type="project" value="TreeGrafter"/>
</dbReference>
<dbReference type="InterPro" id="IPR013830">
    <property type="entry name" value="SGNH_hydro"/>
</dbReference>
<feature type="disulfide bond" evidence="2">
    <location>
        <begin position="147"/>
        <end position="163"/>
    </location>
</feature>
<evidence type="ECO:0000256" key="1">
    <source>
        <dbReference type="PIRSR" id="PIRSR637460-1"/>
    </source>
</evidence>
<gene>
    <name evidence="5" type="ORF">EBN03_12960</name>
</gene>